<evidence type="ECO:0000313" key="11">
    <source>
        <dbReference type="EMBL" id="RKQ37133.1"/>
    </source>
</evidence>
<feature type="transmembrane region" description="Helical" evidence="9">
    <location>
        <begin position="241"/>
        <end position="263"/>
    </location>
</feature>
<keyword evidence="8 9" id="KW-0472">Membrane</keyword>
<feature type="transmembrane region" description="Helical" evidence="9">
    <location>
        <begin position="114"/>
        <end position="142"/>
    </location>
</feature>
<evidence type="ECO:0000256" key="1">
    <source>
        <dbReference type="ARBA" id="ARBA00004429"/>
    </source>
</evidence>
<comment type="caution">
    <text evidence="9">Lacks conserved residue(s) required for the propagation of feature annotation.</text>
</comment>
<dbReference type="OrthoDB" id="4186295at2"/>
<comment type="similarity">
    <text evidence="2 9">Belongs to the ABC-2 integral membrane protein family.</text>
</comment>
<organism evidence="11 12">
    <name type="scientific">Kocuria tytonis</name>
    <dbReference type="NCBI Taxonomy" id="2054280"/>
    <lineage>
        <taxon>Bacteria</taxon>
        <taxon>Bacillati</taxon>
        <taxon>Actinomycetota</taxon>
        <taxon>Actinomycetes</taxon>
        <taxon>Micrococcales</taxon>
        <taxon>Micrococcaceae</taxon>
        <taxon>Kocuria</taxon>
    </lineage>
</organism>
<dbReference type="AlphaFoldDB" id="A0A495ABD4"/>
<dbReference type="InterPro" id="IPR047817">
    <property type="entry name" value="ABC2_TM_bact-type"/>
</dbReference>
<proteinExistence type="inferred from homology"/>
<feature type="transmembrane region" description="Helical" evidence="9">
    <location>
        <begin position="74"/>
        <end position="93"/>
    </location>
</feature>
<evidence type="ECO:0000256" key="9">
    <source>
        <dbReference type="RuleBase" id="RU361157"/>
    </source>
</evidence>
<evidence type="ECO:0000313" key="12">
    <source>
        <dbReference type="Proteomes" id="UP000249516"/>
    </source>
</evidence>
<comment type="caution">
    <text evidence="11">The sequence shown here is derived from an EMBL/GenBank/DDBJ whole genome shotgun (WGS) entry which is preliminary data.</text>
</comment>
<evidence type="ECO:0000256" key="2">
    <source>
        <dbReference type="ARBA" id="ARBA00007783"/>
    </source>
</evidence>
<evidence type="ECO:0000256" key="8">
    <source>
        <dbReference type="ARBA" id="ARBA00023136"/>
    </source>
</evidence>
<protein>
    <recommendedName>
        <fullName evidence="9">Transport permease protein</fullName>
    </recommendedName>
</protein>
<dbReference type="PANTHER" id="PTHR30413">
    <property type="entry name" value="INNER MEMBRANE TRANSPORT PERMEASE"/>
    <property type="match status" value="1"/>
</dbReference>
<evidence type="ECO:0000256" key="4">
    <source>
        <dbReference type="ARBA" id="ARBA00022475"/>
    </source>
</evidence>
<dbReference type="GO" id="GO:0140359">
    <property type="term" value="F:ABC-type transporter activity"/>
    <property type="evidence" value="ECO:0007669"/>
    <property type="project" value="InterPro"/>
</dbReference>
<name>A0A495ABD4_9MICC</name>
<evidence type="ECO:0000256" key="7">
    <source>
        <dbReference type="ARBA" id="ARBA00022989"/>
    </source>
</evidence>
<dbReference type="PROSITE" id="PS51012">
    <property type="entry name" value="ABC_TM2"/>
    <property type="match status" value="1"/>
</dbReference>
<dbReference type="GO" id="GO:0005886">
    <property type="term" value="C:plasma membrane"/>
    <property type="evidence" value="ECO:0007669"/>
    <property type="project" value="UniProtKB-SubCell"/>
</dbReference>
<reference evidence="11 12" key="1">
    <citation type="submission" date="2018-10" db="EMBL/GenBank/DDBJ databases">
        <title>Kocuria tytouropygialis sp. nov., isolated from the uropygial gland of an American barn owl (Tyto furcata).</title>
        <authorList>
            <person name="Braun M.S."/>
            <person name="Wang E."/>
            <person name="Zimmermann S."/>
            <person name="Wagner H."/>
            <person name="Wink M."/>
        </authorList>
    </citation>
    <scope>NUCLEOTIDE SEQUENCE [LARGE SCALE GENOMIC DNA]</scope>
    <source>
        <strain evidence="11 12">442</strain>
    </source>
</reference>
<keyword evidence="6 9" id="KW-0812">Transmembrane</keyword>
<evidence type="ECO:0000256" key="6">
    <source>
        <dbReference type="ARBA" id="ARBA00022692"/>
    </source>
</evidence>
<dbReference type="Proteomes" id="UP000249516">
    <property type="component" value="Unassembled WGS sequence"/>
</dbReference>
<dbReference type="GO" id="GO:0015920">
    <property type="term" value="P:lipopolysaccharide transport"/>
    <property type="evidence" value="ECO:0007669"/>
    <property type="project" value="TreeGrafter"/>
</dbReference>
<dbReference type="Pfam" id="PF01061">
    <property type="entry name" value="ABC2_membrane"/>
    <property type="match status" value="1"/>
</dbReference>
<feature type="transmembrane region" description="Helical" evidence="9">
    <location>
        <begin position="148"/>
        <end position="174"/>
    </location>
</feature>
<dbReference type="PANTHER" id="PTHR30413:SF8">
    <property type="entry name" value="TRANSPORT PERMEASE PROTEIN"/>
    <property type="match status" value="1"/>
</dbReference>
<dbReference type="EMBL" id="PNJG02000001">
    <property type="protein sequence ID" value="RKQ37133.1"/>
    <property type="molecule type" value="Genomic_DNA"/>
</dbReference>
<keyword evidence="4 9" id="KW-1003">Cell membrane</keyword>
<comment type="subcellular location">
    <subcellularLocation>
        <location evidence="1">Cell inner membrane</location>
        <topology evidence="1">Multi-pass membrane protein</topology>
    </subcellularLocation>
    <subcellularLocation>
        <location evidence="9">Cell membrane</location>
        <topology evidence="9">Multi-pass membrane protein</topology>
    </subcellularLocation>
</comment>
<keyword evidence="3 9" id="KW-0813">Transport</keyword>
<sequence length="273" mass="30867">MQAVGARPPLRRYLRDLWGSRHFIVYDARVRLAVSQDHTLLGKAWLVLNPVMLGFTFYVIFGLLLHTGRGIENFVAFIVLGLTMFQYTSRSVVAVSRSMATGKALVRGFMFPRAALTLSIVVRDALSQAVALVSILVFLLLIPPVEPISWTWLLLIPVLVLQTAFNWGFGMLLAPAVHRVPDLANVLSFFMRLWMYSSGIFYDPSRFVSDERVLALFHFNPLYQVLAMSRDLVLRGQLPSWSSWAVLTGAALLVLVVGFLVFWRNEESYADER</sequence>
<keyword evidence="5" id="KW-0997">Cell inner membrane</keyword>
<feature type="transmembrane region" description="Helical" evidence="9">
    <location>
        <begin position="45"/>
        <end position="68"/>
    </location>
</feature>
<accession>A0A495ABD4</accession>
<evidence type="ECO:0000256" key="3">
    <source>
        <dbReference type="ARBA" id="ARBA00022448"/>
    </source>
</evidence>
<evidence type="ECO:0000259" key="10">
    <source>
        <dbReference type="PROSITE" id="PS51012"/>
    </source>
</evidence>
<keyword evidence="7 9" id="KW-1133">Transmembrane helix</keyword>
<dbReference type="InterPro" id="IPR013525">
    <property type="entry name" value="ABC2_TM"/>
</dbReference>
<gene>
    <name evidence="11" type="ORF">C1C97_001755</name>
</gene>
<feature type="domain" description="ABC transmembrane type-2" evidence="10">
    <location>
        <begin position="41"/>
        <end position="265"/>
    </location>
</feature>
<keyword evidence="12" id="KW-1185">Reference proteome</keyword>
<evidence type="ECO:0000256" key="5">
    <source>
        <dbReference type="ARBA" id="ARBA00022519"/>
    </source>
</evidence>